<protein>
    <submittedName>
        <fullName evidence="1">Uncharacterized protein</fullName>
    </submittedName>
</protein>
<dbReference type="Proteomes" id="UP000254889">
    <property type="component" value="Chromosome"/>
</dbReference>
<evidence type="ECO:0000313" key="2">
    <source>
        <dbReference type="Proteomes" id="UP000254889"/>
    </source>
</evidence>
<keyword evidence="2" id="KW-1185">Reference proteome</keyword>
<dbReference type="OrthoDB" id="9782159at2"/>
<dbReference type="SUPFAM" id="SSF48695">
    <property type="entry name" value="Multiheme cytochromes"/>
    <property type="match status" value="1"/>
</dbReference>
<reference evidence="1 2" key="1">
    <citation type="submission" date="2018-07" db="EMBL/GenBank/DDBJ databases">
        <authorList>
            <person name="Quirk P.G."/>
            <person name="Krulwich T.A."/>
        </authorList>
    </citation>
    <scope>NUCLEOTIDE SEQUENCE [LARGE SCALE GENOMIC DNA]</scope>
    <source>
        <strain evidence="1 2">CC-BB4</strain>
    </source>
</reference>
<organism evidence="1 2">
    <name type="scientific">Pseudolabrys taiwanensis</name>
    <dbReference type="NCBI Taxonomy" id="331696"/>
    <lineage>
        <taxon>Bacteria</taxon>
        <taxon>Pseudomonadati</taxon>
        <taxon>Pseudomonadota</taxon>
        <taxon>Alphaproteobacteria</taxon>
        <taxon>Hyphomicrobiales</taxon>
        <taxon>Xanthobacteraceae</taxon>
        <taxon>Pseudolabrys</taxon>
    </lineage>
</organism>
<proteinExistence type="predicted"/>
<sequence>MYLIEQKSSRFGAHDVLACKLCHGQMLLTRRSPHPKLGDKYELQRFTCQQCHHEASRSVDADGNALLEYPN</sequence>
<dbReference type="AlphaFoldDB" id="A0A345ZZF6"/>
<name>A0A345ZZF6_9HYPH</name>
<evidence type="ECO:0000313" key="1">
    <source>
        <dbReference type="EMBL" id="AXK82303.1"/>
    </source>
</evidence>
<gene>
    <name evidence="1" type="ORF">DW352_18320</name>
</gene>
<dbReference type="InterPro" id="IPR036280">
    <property type="entry name" value="Multihaem_cyt_sf"/>
</dbReference>
<dbReference type="EMBL" id="CP031417">
    <property type="protein sequence ID" value="AXK82303.1"/>
    <property type="molecule type" value="Genomic_DNA"/>
</dbReference>
<dbReference type="KEGG" id="ptaw:DW352_18320"/>
<accession>A0A345ZZF6</accession>